<dbReference type="InterPro" id="IPR036282">
    <property type="entry name" value="Glutathione-S-Trfase_C_sf"/>
</dbReference>
<dbReference type="PANTHER" id="PTHR44051:SF8">
    <property type="entry name" value="GLUTATHIONE S-TRANSFERASE GSTA"/>
    <property type="match status" value="1"/>
</dbReference>
<reference evidence="5" key="1">
    <citation type="submission" date="2015-11" db="EMBL/GenBank/DDBJ databases">
        <authorList>
            <person name="Kim K.M."/>
        </authorList>
    </citation>
    <scope>NUCLEOTIDE SEQUENCE [LARGE SCALE GENOMIC DNA]</scope>
    <source>
        <strain evidence="5">KCTC 12086</strain>
    </source>
</reference>
<protein>
    <submittedName>
        <fullName evidence="4">Glutathione S-transferase</fullName>
    </submittedName>
</protein>
<dbReference type="Pfam" id="PF00043">
    <property type="entry name" value="GST_C"/>
    <property type="match status" value="1"/>
</dbReference>
<dbReference type="SUPFAM" id="SSF52833">
    <property type="entry name" value="Thioredoxin-like"/>
    <property type="match status" value="1"/>
</dbReference>
<dbReference type="SFLD" id="SFLDG01150">
    <property type="entry name" value="Main.1:_Beta-like"/>
    <property type="match status" value="1"/>
</dbReference>
<dbReference type="RefSeq" id="WP_058029087.1">
    <property type="nucleotide sequence ID" value="NZ_CP013187.1"/>
</dbReference>
<sequence>MYTLYHCPITCSTAVLITLEIIGVEHNVEIIDLFQNEQFSEHFLAINPLGKVPVLKTNAHILTQGEAILIHLSQKHPEANLMPGLATIEGADALKWLNFVASTVHGHFSRVFQPERIANEHEVVKANAEEELVKLFGLIEQQLQQQPFLAGNLPTLADYYLAVILGWDRMLSFDLAERFSELKEYKQRLKQAQTNSPTLLSL</sequence>
<dbReference type="OrthoDB" id="6258999at2"/>
<dbReference type="InterPro" id="IPR036249">
    <property type="entry name" value="Thioredoxin-like_sf"/>
</dbReference>
<dbReference type="SFLD" id="SFLDS00019">
    <property type="entry name" value="Glutathione_Transferase_(cytos"/>
    <property type="match status" value="1"/>
</dbReference>
<evidence type="ECO:0000259" key="2">
    <source>
        <dbReference type="PROSITE" id="PS50404"/>
    </source>
</evidence>
<dbReference type="EMBL" id="CP013187">
    <property type="protein sequence ID" value="ALO41339.1"/>
    <property type="molecule type" value="Genomic_DNA"/>
</dbReference>
<dbReference type="PROSITE" id="PS50405">
    <property type="entry name" value="GST_CTER"/>
    <property type="match status" value="1"/>
</dbReference>
<dbReference type="Proteomes" id="UP000061457">
    <property type="component" value="Chromosome I"/>
</dbReference>
<evidence type="ECO:0000313" key="4">
    <source>
        <dbReference type="EMBL" id="ALO41339.1"/>
    </source>
</evidence>
<gene>
    <name evidence="4" type="ORF">PP2015_820</name>
</gene>
<proteinExistence type="inferred from homology"/>
<keyword evidence="4" id="KW-0808">Transferase</keyword>
<evidence type="ECO:0000313" key="5">
    <source>
        <dbReference type="Proteomes" id="UP000061457"/>
    </source>
</evidence>
<dbReference type="InterPro" id="IPR040079">
    <property type="entry name" value="Glutathione_S-Trfase"/>
</dbReference>
<dbReference type="PATRIC" id="fig|161398.10.peg.833"/>
<dbReference type="InterPro" id="IPR004046">
    <property type="entry name" value="GST_C"/>
</dbReference>
<dbReference type="PROSITE" id="PS50404">
    <property type="entry name" value="GST_NTER"/>
    <property type="match status" value="1"/>
</dbReference>
<dbReference type="GO" id="GO:0016740">
    <property type="term" value="F:transferase activity"/>
    <property type="evidence" value="ECO:0007669"/>
    <property type="project" value="UniProtKB-KW"/>
</dbReference>
<dbReference type="InterPro" id="IPR010987">
    <property type="entry name" value="Glutathione-S-Trfase_C-like"/>
</dbReference>
<evidence type="ECO:0000259" key="3">
    <source>
        <dbReference type="PROSITE" id="PS50405"/>
    </source>
</evidence>
<dbReference type="KEGG" id="pphe:PP2015_820"/>
<dbReference type="STRING" id="161398.PP2015_820"/>
<feature type="domain" description="GST N-terminal" evidence="2">
    <location>
        <begin position="1"/>
        <end position="80"/>
    </location>
</feature>
<organism evidence="4 5">
    <name type="scientific">Pseudoalteromonas phenolica</name>
    <dbReference type="NCBI Taxonomy" id="161398"/>
    <lineage>
        <taxon>Bacteria</taxon>
        <taxon>Pseudomonadati</taxon>
        <taxon>Pseudomonadota</taxon>
        <taxon>Gammaproteobacteria</taxon>
        <taxon>Alteromonadales</taxon>
        <taxon>Pseudoalteromonadaceae</taxon>
        <taxon>Pseudoalteromonas</taxon>
    </lineage>
</organism>
<dbReference type="Pfam" id="PF02798">
    <property type="entry name" value="GST_N"/>
    <property type="match status" value="1"/>
</dbReference>
<dbReference type="AlphaFoldDB" id="A0A0S2JZ18"/>
<evidence type="ECO:0000256" key="1">
    <source>
        <dbReference type="RuleBase" id="RU003494"/>
    </source>
</evidence>
<dbReference type="InterPro" id="IPR004045">
    <property type="entry name" value="Glutathione_S-Trfase_N"/>
</dbReference>
<keyword evidence="5" id="KW-1185">Reference proteome</keyword>
<dbReference type="CDD" id="cd03188">
    <property type="entry name" value="GST_C_Beta"/>
    <property type="match status" value="1"/>
</dbReference>
<dbReference type="CDD" id="cd03057">
    <property type="entry name" value="GST_N_Beta"/>
    <property type="match status" value="1"/>
</dbReference>
<dbReference type="SUPFAM" id="SSF47616">
    <property type="entry name" value="GST C-terminal domain-like"/>
    <property type="match status" value="1"/>
</dbReference>
<dbReference type="Gene3D" id="3.40.30.10">
    <property type="entry name" value="Glutaredoxin"/>
    <property type="match status" value="1"/>
</dbReference>
<feature type="domain" description="GST C-terminal" evidence="3">
    <location>
        <begin position="86"/>
        <end position="202"/>
    </location>
</feature>
<dbReference type="SFLD" id="SFLDG00358">
    <property type="entry name" value="Main_(cytGST)"/>
    <property type="match status" value="1"/>
</dbReference>
<dbReference type="PANTHER" id="PTHR44051">
    <property type="entry name" value="GLUTATHIONE S-TRANSFERASE-RELATED"/>
    <property type="match status" value="1"/>
</dbReference>
<name>A0A0S2JZ18_9GAMM</name>
<accession>A0A0S2JZ18</accession>
<dbReference type="Gene3D" id="1.20.1050.10">
    <property type="match status" value="1"/>
</dbReference>
<comment type="similarity">
    <text evidence="1">Belongs to the GST superfamily.</text>
</comment>